<dbReference type="GO" id="GO:0004439">
    <property type="term" value="F:phosphatidylinositol-4,5-bisphosphate 5-phosphatase activity"/>
    <property type="evidence" value="ECO:0007669"/>
    <property type="project" value="TreeGrafter"/>
</dbReference>
<dbReference type="InterPro" id="IPR036691">
    <property type="entry name" value="Endo/exonu/phosph_ase_sf"/>
</dbReference>
<keyword evidence="1" id="KW-0378">Hydrolase</keyword>
<dbReference type="AlphaFoldDB" id="A0A2K3JZ82"/>
<dbReference type="Proteomes" id="UP000236291">
    <property type="component" value="Unassembled WGS sequence"/>
</dbReference>
<dbReference type="PANTHER" id="PTHR45666">
    <property type="entry name" value="TYPE IV INOSITOL POLYPHOSPHATE 5-PHOSPHATASE 9"/>
    <property type="match status" value="1"/>
</dbReference>
<dbReference type="STRING" id="57577.A0A2K3JZ82"/>
<dbReference type="GO" id="GO:0034485">
    <property type="term" value="F:phosphatidylinositol-3,4,5-trisphosphate 5-phosphatase activity"/>
    <property type="evidence" value="ECO:0007669"/>
    <property type="project" value="TreeGrafter"/>
</dbReference>
<dbReference type="EMBL" id="ASHM01080433">
    <property type="protein sequence ID" value="PNX59318.1"/>
    <property type="molecule type" value="Genomic_DNA"/>
</dbReference>
<reference evidence="2 3" key="2">
    <citation type="journal article" date="2017" name="Front. Plant Sci.">
        <title>Gene Classification and Mining of Molecular Markers Useful in Red Clover (Trifolium pratense) Breeding.</title>
        <authorList>
            <person name="Istvanek J."/>
            <person name="Dluhosova J."/>
            <person name="Dluhos P."/>
            <person name="Patkova L."/>
            <person name="Nedelnik J."/>
            <person name="Repkova J."/>
        </authorList>
    </citation>
    <scope>NUCLEOTIDE SEQUENCE [LARGE SCALE GENOMIC DNA]</scope>
    <source>
        <strain evidence="3">cv. Tatra</strain>
        <tissue evidence="2">Young leaves</tissue>
    </source>
</reference>
<dbReference type="GO" id="GO:0004445">
    <property type="term" value="F:inositol-polyphosphate 5-phosphatase activity"/>
    <property type="evidence" value="ECO:0007669"/>
    <property type="project" value="InterPro"/>
</dbReference>
<evidence type="ECO:0000313" key="3">
    <source>
        <dbReference type="Proteomes" id="UP000236291"/>
    </source>
</evidence>
<reference evidence="2 3" key="1">
    <citation type="journal article" date="2014" name="Am. J. Bot.">
        <title>Genome assembly and annotation for red clover (Trifolium pratense; Fabaceae).</title>
        <authorList>
            <person name="Istvanek J."/>
            <person name="Jaros M."/>
            <person name="Krenek A."/>
            <person name="Repkova J."/>
        </authorList>
    </citation>
    <scope>NUCLEOTIDE SEQUENCE [LARGE SCALE GENOMIC DNA]</scope>
    <source>
        <strain evidence="3">cv. Tatra</strain>
        <tissue evidence="2">Young leaves</tissue>
    </source>
</reference>
<dbReference type="GO" id="GO:0046856">
    <property type="term" value="P:phosphatidylinositol dephosphorylation"/>
    <property type="evidence" value="ECO:0007669"/>
    <property type="project" value="TreeGrafter"/>
</dbReference>
<gene>
    <name evidence="2" type="ORF">L195_g051356</name>
</gene>
<sequence>ERETSPGIEGLNLSNFERPTMAPENEIQSFRIFVATWNVGGKSPNFDLNLQDFLLVEGSADIYVLGCDLNRDCNSRPNVGNQYAERLRLWFRTFCKNLGYILCGRKNYK</sequence>
<evidence type="ECO:0000313" key="2">
    <source>
        <dbReference type="EMBL" id="PNX59318.1"/>
    </source>
</evidence>
<name>A0A2K3JZ82_TRIPR</name>
<feature type="non-terminal residue" evidence="2">
    <location>
        <position position="1"/>
    </location>
</feature>
<dbReference type="SUPFAM" id="SSF56219">
    <property type="entry name" value="DNase I-like"/>
    <property type="match status" value="1"/>
</dbReference>
<dbReference type="InterPro" id="IPR045849">
    <property type="entry name" value="IP5P_plant"/>
</dbReference>
<dbReference type="PANTHER" id="PTHR45666:SF3">
    <property type="entry name" value="TYPE I INOSITOL POLYPHOSPHATE 5-PHOSPHATASE 5"/>
    <property type="match status" value="1"/>
</dbReference>
<dbReference type="Gene3D" id="3.60.10.10">
    <property type="entry name" value="Endonuclease/exonuclease/phosphatase"/>
    <property type="match status" value="1"/>
</dbReference>
<accession>A0A2K3JZ82</accession>
<evidence type="ECO:0000256" key="1">
    <source>
        <dbReference type="ARBA" id="ARBA00022801"/>
    </source>
</evidence>
<protein>
    <submittedName>
        <fullName evidence="2">Type I inositol 145-trisphosphate 5-phosphatase CVP2-like protein</fullName>
    </submittedName>
</protein>
<comment type="caution">
    <text evidence="2">The sequence shown here is derived from an EMBL/GenBank/DDBJ whole genome shotgun (WGS) entry which is preliminary data.</text>
</comment>
<proteinExistence type="predicted"/>
<organism evidence="2 3">
    <name type="scientific">Trifolium pratense</name>
    <name type="common">Red clover</name>
    <dbReference type="NCBI Taxonomy" id="57577"/>
    <lineage>
        <taxon>Eukaryota</taxon>
        <taxon>Viridiplantae</taxon>
        <taxon>Streptophyta</taxon>
        <taxon>Embryophyta</taxon>
        <taxon>Tracheophyta</taxon>
        <taxon>Spermatophyta</taxon>
        <taxon>Magnoliopsida</taxon>
        <taxon>eudicotyledons</taxon>
        <taxon>Gunneridae</taxon>
        <taxon>Pentapetalae</taxon>
        <taxon>rosids</taxon>
        <taxon>fabids</taxon>
        <taxon>Fabales</taxon>
        <taxon>Fabaceae</taxon>
        <taxon>Papilionoideae</taxon>
        <taxon>50 kb inversion clade</taxon>
        <taxon>NPAAA clade</taxon>
        <taxon>Hologalegina</taxon>
        <taxon>IRL clade</taxon>
        <taxon>Trifolieae</taxon>
        <taxon>Trifolium</taxon>
    </lineage>
</organism>